<dbReference type="Pfam" id="PF25976">
    <property type="entry name" value="LpqB_N"/>
    <property type="match status" value="1"/>
</dbReference>
<accession>A0A372ZVI9</accession>
<dbReference type="SMART" id="SM00909">
    <property type="entry name" value="Germane"/>
    <property type="match status" value="1"/>
</dbReference>
<keyword evidence="4" id="KW-1185">Reference proteome</keyword>
<organism evidence="3 4">
    <name type="scientific">Kitasatospora xanthocidica</name>
    <dbReference type="NCBI Taxonomy" id="83382"/>
    <lineage>
        <taxon>Bacteria</taxon>
        <taxon>Bacillati</taxon>
        <taxon>Actinomycetota</taxon>
        <taxon>Actinomycetes</taxon>
        <taxon>Kitasatosporales</taxon>
        <taxon>Streptomycetaceae</taxon>
        <taxon>Kitasatospora</taxon>
    </lineage>
</organism>
<dbReference type="InterPro" id="IPR019606">
    <property type="entry name" value="GerMN"/>
</dbReference>
<dbReference type="Pfam" id="PF10646">
    <property type="entry name" value="Germane"/>
    <property type="match status" value="1"/>
</dbReference>
<sequence length="554" mass="58985">MTADEGYDTARKYLTESAAATWNPDAGTKVLSATGIPVGQDVTDADTTASLQVSGQLVAGVDERHSYARVAGQNNDSSDFTFVRQKDGEWRIDRLAPGVIMNETNFRNSFRQVERFFYTAPDPSSVVSGSAGQEVLLADPVYLRRRIDPLTSAVRALVDGPSVWLSPVVRTAFPAGTTVDKVSIDDNRVAHVQLGKADTGEPMACRRMATQLFYTVADQGKGQITRLELKGPHGSCTAARGDSPSTGPGALAGSTTATQYYQRADGALVATDEVRPGDPVRGVLGKPQSNTKPPLGAFAVSRTGSQAAAISEDGHQVWSVPLSDSAVAMGEPVLTSPAKGGDKEDGFASPTWDGRGDLWVVDRNKQAPRVVMVRGAKSYTVPVEGLTGQTVQALKISSDGVRVAVVARTPGSAVRSLWFGLVVHDGTPQAPTVKITALHRAAPTLTDVASVSWAETDQLLVLGKEADRTQQLYFISTDGSQSTETQLQSAESMLTVSASESRGDSLTQTPPVLAMGEVKQTDGKPSEIKAFRLVNNQWRETSLIDKPRSFFYAG</sequence>
<evidence type="ECO:0000313" key="4">
    <source>
        <dbReference type="Proteomes" id="UP000263377"/>
    </source>
</evidence>
<dbReference type="InterPro" id="IPR059026">
    <property type="entry name" value="LpqB_N"/>
</dbReference>
<comment type="caution">
    <text evidence="3">The sequence shown here is derived from an EMBL/GenBank/DDBJ whole genome shotgun (WGS) entry which is preliminary data.</text>
</comment>
<feature type="region of interest" description="Disordered" evidence="1">
    <location>
        <begin position="273"/>
        <end position="294"/>
    </location>
</feature>
<protein>
    <recommendedName>
        <fullName evidence="2">GerMN domain-containing protein</fullName>
    </recommendedName>
</protein>
<proteinExistence type="predicted"/>
<feature type="domain" description="GerMN" evidence="2">
    <location>
        <begin position="150"/>
        <end position="239"/>
    </location>
</feature>
<evidence type="ECO:0000313" key="3">
    <source>
        <dbReference type="EMBL" id="RGD59913.1"/>
    </source>
</evidence>
<dbReference type="InterPro" id="IPR018910">
    <property type="entry name" value="LpqB_C"/>
</dbReference>
<dbReference type="SUPFAM" id="SSF82171">
    <property type="entry name" value="DPP6 N-terminal domain-like"/>
    <property type="match status" value="1"/>
</dbReference>
<evidence type="ECO:0000256" key="1">
    <source>
        <dbReference type="SAM" id="MobiDB-lite"/>
    </source>
</evidence>
<dbReference type="AlphaFoldDB" id="A0A372ZVI9"/>
<name>A0A372ZVI9_9ACTN</name>
<feature type="region of interest" description="Disordered" evidence="1">
    <location>
        <begin position="233"/>
        <end position="253"/>
    </location>
</feature>
<dbReference type="Pfam" id="PF10647">
    <property type="entry name" value="Gmad1"/>
    <property type="match status" value="1"/>
</dbReference>
<reference evidence="3 4" key="1">
    <citation type="submission" date="2018-08" db="EMBL/GenBank/DDBJ databases">
        <title>Diversity &amp; Physiological Properties of Lignin-Decomposing Actinobacteria from Soil.</title>
        <authorList>
            <person name="Roh S.G."/>
            <person name="Kim S.B."/>
        </authorList>
    </citation>
    <scope>NUCLEOTIDE SEQUENCE [LARGE SCALE GENOMIC DNA]</scope>
    <source>
        <strain evidence="3 4">MMS17-GH009</strain>
    </source>
</reference>
<gene>
    <name evidence="3" type="ORF">DR950_20910</name>
</gene>
<evidence type="ECO:0000259" key="2">
    <source>
        <dbReference type="SMART" id="SM00909"/>
    </source>
</evidence>
<dbReference type="Proteomes" id="UP000263377">
    <property type="component" value="Unassembled WGS sequence"/>
</dbReference>
<dbReference type="EMBL" id="QVIG01000001">
    <property type="protein sequence ID" value="RGD59913.1"/>
    <property type="molecule type" value="Genomic_DNA"/>
</dbReference>